<dbReference type="PANTHER" id="PTHR30244">
    <property type="entry name" value="TRANSAMINASE"/>
    <property type="match status" value="1"/>
</dbReference>
<evidence type="ECO:0000313" key="6">
    <source>
        <dbReference type="EMBL" id="SKA94347.1"/>
    </source>
</evidence>
<dbReference type="OrthoDB" id="9766188at2"/>
<organism evidence="6 7">
    <name type="scientific">Paucidesulfovibrio gracilis DSM 16080</name>
    <dbReference type="NCBI Taxonomy" id="1121449"/>
    <lineage>
        <taxon>Bacteria</taxon>
        <taxon>Pseudomonadati</taxon>
        <taxon>Thermodesulfobacteriota</taxon>
        <taxon>Desulfovibrionia</taxon>
        <taxon>Desulfovibrionales</taxon>
        <taxon>Desulfovibrionaceae</taxon>
        <taxon>Paucidesulfovibrio</taxon>
    </lineage>
</organism>
<dbReference type="InterPro" id="IPR015424">
    <property type="entry name" value="PyrdxlP-dep_Trfase"/>
</dbReference>
<dbReference type="EMBL" id="FUYC01000020">
    <property type="protein sequence ID" value="SKA94347.1"/>
    <property type="molecule type" value="Genomic_DNA"/>
</dbReference>
<feature type="modified residue" description="N6-(pyridoxal phosphate)lysine" evidence="4">
    <location>
        <position position="194"/>
    </location>
</feature>
<accession>A0A1T4XXS1</accession>
<dbReference type="FunFam" id="3.40.640.10:FF:000089">
    <property type="entry name" value="Aminotransferase, DegT/DnrJ/EryC1/StrS family"/>
    <property type="match status" value="1"/>
</dbReference>
<dbReference type="GO" id="GO:0030170">
    <property type="term" value="F:pyridoxal phosphate binding"/>
    <property type="evidence" value="ECO:0007669"/>
    <property type="project" value="UniProtKB-ARBA"/>
</dbReference>
<evidence type="ECO:0000256" key="1">
    <source>
        <dbReference type="ARBA" id="ARBA00022898"/>
    </source>
</evidence>
<dbReference type="InterPro" id="IPR000653">
    <property type="entry name" value="DegT/StrS_aminotransferase"/>
</dbReference>
<dbReference type="InterPro" id="IPR015422">
    <property type="entry name" value="PyrdxlP-dep_Trfase_small"/>
</dbReference>
<evidence type="ECO:0000256" key="3">
    <source>
        <dbReference type="PIRSR" id="PIRSR000390-1"/>
    </source>
</evidence>
<keyword evidence="1 4" id="KW-0663">Pyridoxal phosphate</keyword>
<dbReference type="RefSeq" id="WP_078718102.1">
    <property type="nucleotide sequence ID" value="NZ_FUYC01000020.1"/>
</dbReference>
<dbReference type="InterPro" id="IPR015421">
    <property type="entry name" value="PyrdxlP-dep_Trfase_major"/>
</dbReference>
<dbReference type="Proteomes" id="UP000190027">
    <property type="component" value="Unassembled WGS sequence"/>
</dbReference>
<feature type="active site" description="Proton acceptor" evidence="3">
    <location>
        <position position="194"/>
    </location>
</feature>
<dbReference type="Pfam" id="PF01041">
    <property type="entry name" value="DegT_DnrJ_EryC1"/>
    <property type="match status" value="1"/>
</dbReference>
<dbReference type="Gene3D" id="3.40.640.10">
    <property type="entry name" value="Type I PLP-dependent aspartate aminotransferase-like (Major domain)"/>
    <property type="match status" value="1"/>
</dbReference>
<evidence type="ECO:0000256" key="4">
    <source>
        <dbReference type="PIRSR" id="PIRSR000390-2"/>
    </source>
</evidence>
<gene>
    <name evidence="6" type="ORF">SAMN02745704_02565</name>
</gene>
<evidence type="ECO:0000256" key="5">
    <source>
        <dbReference type="RuleBase" id="RU004508"/>
    </source>
</evidence>
<dbReference type="GO" id="GO:0008483">
    <property type="term" value="F:transaminase activity"/>
    <property type="evidence" value="ECO:0007669"/>
    <property type="project" value="TreeGrafter"/>
</dbReference>
<name>A0A1T4XXS1_9BACT</name>
<sequence length="375" mass="40849">MGIPFIDLKSQYARIQEEVDQNIRNVLEHGRYVMGPEIAEFESKAAAFAGTRHALSCGSGTDALLLALMALNIGPGDAVFTSPFTFMATAETIVLTGATPVFVDIDPATYNLDPARLETAIRDLRIARPELTPRAVMPVDIFGLPADYDRILKIAETNDLRVIVDAAQSFGAEYKGVKTASLGDIACTSFFPAKPLGCYGDGGACFTDSDELQDIMQSLRVHGQGEDKYDNVRIGLNARMDTIQAAVLLPKLAIFPEEIQVRQTVARRYNEKLAQSGLVLPLIPEDMLCVWAQYSVQAKDSAHRDALQAQLRQADVPSAIYYPTPLHLQTAYADLGYKRGDLPVSESVGERIFALPMSPYLSEADQDAVCTALLG</sequence>
<dbReference type="Gene3D" id="3.90.1150.10">
    <property type="entry name" value="Aspartate Aminotransferase, domain 1"/>
    <property type="match status" value="1"/>
</dbReference>
<dbReference type="STRING" id="1121449.SAMN02745704_02565"/>
<evidence type="ECO:0000256" key="2">
    <source>
        <dbReference type="ARBA" id="ARBA00037999"/>
    </source>
</evidence>
<dbReference type="AlphaFoldDB" id="A0A1T4XXS1"/>
<keyword evidence="7" id="KW-1185">Reference proteome</keyword>
<proteinExistence type="inferred from homology"/>
<dbReference type="PIRSF" id="PIRSF000390">
    <property type="entry name" value="PLP_StrS"/>
    <property type="match status" value="1"/>
</dbReference>
<dbReference type="CDD" id="cd00616">
    <property type="entry name" value="AHBA_syn"/>
    <property type="match status" value="1"/>
</dbReference>
<dbReference type="SUPFAM" id="SSF53383">
    <property type="entry name" value="PLP-dependent transferases"/>
    <property type="match status" value="1"/>
</dbReference>
<dbReference type="PANTHER" id="PTHR30244:SF42">
    <property type="entry name" value="UDP-2-ACETAMIDO-2-DEOXY-3-OXO-D-GLUCURONATE AMINOTRANSFERASE"/>
    <property type="match status" value="1"/>
</dbReference>
<evidence type="ECO:0000313" key="7">
    <source>
        <dbReference type="Proteomes" id="UP000190027"/>
    </source>
</evidence>
<dbReference type="GO" id="GO:0000271">
    <property type="term" value="P:polysaccharide biosynthetic process"/>
    <property type="evidence" value="ECO:0007669"/>
    <property type="project" value="TreeGrafter"/>
</dbReference>
<protein>
    <submittedName>
        <fullName evidence="6">dTDP-4-amino-4,6-dideoxygalactose transaminase</fullName>
    </submittedName>
</protein>
<comment type="similarity">
    <text evidence="2 5">Belongs to the DegT/DnrJ/EryC1 family.</text>
</comment>
<reference evidence="6 7" key="1">
    <citation type="submission" date="2017-02" db="EMBL/GenBank/DDBJ databases">
        <authorList>
            <person name="Peterson S.W."/>
        </authorList>
    </citation>
    <scope>NUCLEOTIDE SEQUENCE [LARGE SCALE GENOMIC DNA]</scope>
    <source>
        <strain evidence="6 7">DSM 16080</strain>
    </source>
</reference>